<dbReference type="EMBL" id="NEVH01002711">
    <property type="protein sequence ID" value="PNF41420.1"/>
    <property type="molecule type" value="Genomic_DNA"/>
</dbReference>
<keyword evidence="8 9" id="KW-0137">Centromere</keyword>
<comment type="similarity">
    <text evidence="2 9">Belongs to the ZWILCH family.</text>
</comment>
<comment type="subunit">
    <text evidence="9">Component of the RZZ complex.</text>
</comment>
<dbReference type="InterPro" id="IPR018630">
    <property type="entry name" value="Zwilch"/>
</dbReference>
<evidence type="ECO:0000256" key="4">
    <source>
        <dbReference type="ARBA" id="ARBA00022618"/>
    </source>
</evidence>
<keyword evidence="4 9" id="KW-0132">Cell division</keyword>
<dbReference type="AlphaFoldDB" id="A0A2J7RKR5"/>
<dbReference type="GO" id="GO:0051301">
    <property type="term" value="P:cell division"/>
    <property type="evidence" value="ECO:0007669"/>
    <property type="project" value="UniProtKB-UniRule"/>
</dbReference>
<dbReference type="STRING" id="105785.A0A2J7RKR5"/>
<dbReference type="GO" id="GO:1990423">
    <property type="term" value="C:RZZ complex"/>
    <property type="evidence" value="ECO:0007669"/>
    <property type="project" value="UniProtKB-UniRule"/>
</dbReference>
<dbReference type="PANTHER" id="PTHR15995:SF1">
    <property type="entry name" value="PROTEIN ZWILCH HOMOLOG"/>
    <property type="match status" value="1"/>
</dbReference>
<gene>
    <name evidence="10" type="ORF">B7P43_G14116</name>
</gene>
<organism evidence="10 11">
    <name type="scientific">Cryptotermes secundus</name>
    <dbReference type="NCBI Taxonomy" id="105785"/>
    <lineage>
        <taxon>Eukaryota</taxon>
        <taxon>Metazoa</taxon>
        <taxon>Ecdysozoa</taxon>
        <taxon>Arthropoda</taxon>
        <taxon>Hexapoda</taxon>
        <taxon>Insecta</taxon>
        <taxon>Pterygota</taxon>
        <taxon>Neoptera</taxon>
        <taxon>Polyneoptera</taxon>
        <taxon>Dictyoptera</taxon>
        <taxon>Blattodea</taxon>
        <taxon>Blattoidea</taxon>
        <taxon>Termitoidae</taxon>
        <taxon>Kalotermitidae</taxon>
        <taxon>Cryptotermitinae</taxon>
        <taxon>Cryptotermes</taxon>
    </lineage>
</organism>
<keyword evidence="3 9" id="KW-0158">Chromosome</keyword>
<dbReference type="GO" id="GO:0034501">
    <property type="term" value="P:protein localization to kinetochore"/>
    <property type="evidence" value="ECO:0007669"/>
    <property type="project" value="UniProtKB-UniRule"/>
</dbReference>
<name>A0A2J7RKR5_9NEOP</name>
<dbReference type="InParanoid" id="A0A2J7RKR5"/>
<evidence type="ECO:0000256" key="8">
    <source>
        <dbReference type="ARBA" id="ARBA00023328"/>
    </source>
</evidence>
<keyword evidence="7 9" id="KW-0131">Cell cycle</keyword>
<sequence>MHLNLSVQEAVSNKLAPYLDFVHHLFLLLANCRDSENLSKCFLLVFQEIQSGDAKIFVHPRNPTKVAHILRELMRDSSSLPALSGIGSLELLLEIGLEKLTKDYTHIFLSSKLTTLEQLKLPSCDVNDLNDVRKKLDTLGRLQVVLDILLLAESQIKFSVGSLQSLAAFSLNNIETQVGSFSQLLELGHIRFQAPVDTREIKSLLPRKYSSSCMQFTSERENYKICTILHCSALPAFPFLSPDISDSQLSDISGLEEDLHCSQLTCLSNKLF</sequence>
<accession>A0A2J7RKR5</accession>
<comment type="function">
    <text evidence="9">Essential component of the mitotic checkpoint, which prevents cells from prematurely exiting mitosis. Required for the assembly of the dynein-dynactin and MAD1-MAD2 complexes onto kinetochores. Its function related to the spindle assembly machinery is proposed to depend on its association in the mitotic RZZ complex.</text>
</comment>
<evidence type="ECO:0000313" key="11">
    <source>
        <dbReference type="Proteomes" id="UP000235965"/>
    </source>
</evidence>
<dbReference type="Gene3D" id="1.20.58.730">
    <property type="match status" value="1"/>
</dbReference>
<keyword evidence="5 9" id="KW-0498">Mitosis</keyword>
<evidence type="ECO:0000256" key="7">
    <source>
        <dbReference type="ARBA" id="ARBA00023306"/>
    </source>
</evidence>
<evidence type="ECO:0000256" key="5">
    <source>
        <dbReference type="ARBA" id="ARBA00022776"/>
    </source>
</evidence>
<comment type="subcellular location">
    <subcellularLocation>
        <location evidence="1 9">Chromosome</location>
        <location evidence="1 9">Centromere</location>
        <location evidence="1 9">Kinetochore</location>
    </subcellularLocation>
</comment>
<evidence type="ECO:0000313" key="10">
    <source>
        <dbReference type="EMBL" id="PNF41420.1"/>
    </source>
</evidence>
<evidence type="ECO:0000256" key="3">
    <source>
        <dbReference type="ARBA" id="ARBA00022454"/>
    </source>
</evidence>
<dbReference type="Proteomes" id="UP000235965">
    <property type="component" value="Unassembled WGS sequence"/>
</dbReference>
<protein>
    <recommendedName>
        <fullName evidence="9">Protein zwilch</fullName>
    </recommendedName>
</protein>
<dbReference type="Pfam" id="PF09817">
    <property type="entry name" value="Zwilch"/>
    <property type="match status" value="1"/>
</dbReference>
<dbReference type="Gene3D" id="1.10.287.1880">
    <property type="match status" value="1"/>
</dbReference>
<evidence type="ECO:0000256" key="6">
    <source>
        <dbReference type="ARBA" id="ARBA00022838"/>
    </source>
</evidence>
<evidence type="ECO:0000256" key="9">
    <source>
        <dbReference type="RuleBase" id="RU369076"/>
    </source>
</evidence>
<proteinExistence type="inferred from homology"/>
<dbReference type="GO" id="GO:0007094">
    <property type="term" value="P:mitotic spindle assembly checkpoint signaling"/>
    <property type="evidence" value="ECO:0007669"/>
    <property type="project" value="UniProtKB-UniRule"/>
</dbReference>
<keyword evidence="11" id="KW-1185">Reference proteome</keyword>
<keyword evidence="6 9" id="KW-0995">Kinetochore</keyword>
<dbReference type="PANTHER" id="PTHR15995">
    <property type="entry name" value="PROTEIN ZWILCH HOMOLOG"/>
    <property type="match status" value="1"/>
</dbReference>
<comment type="caution">
    <text evidence="10">The sequence shown here is derived from an EMBL/GenBank/DDBJ whole genome shotgun (WGS) entry which is preliminary data.</text>
</comment>
<dbReference type="OrthoDB" id="5556307at2759"/>
<evidence type="ECO:0000256" key="1">
    <source>
        <dbReference type="ARBA" id="ARBA00004629"/>
    </source>
</evidence>
<reference evidence="10 11" key="1">
    <citation type="submission" date="2017-12" db="EMBL/GenBank/DDBJ databases">
        <title>Hemimetabolous genomes reveal molecular basis of termite eusociality.</title>
        <authorList>
            <person name="Harrison M.C."/>
            <person name="Jongepier E."/>
            <person name="Robertson H.M."/>
            <person name="Arning N."/>
            <person name="Bitard-Feildel T."/>
            <person name="Chao H."/>
            <person name="Childers C.P."/>
            <person name="Dinh H."/>
            <person name="Doddapaneni H."/>
            <person name="Dugan S."/>
            <person name="Gowin J."/>
            <person name="Greiner C."/>
            <person name="Han Y."/>
            <person name="Hu H."/>
            <person name="Hughes D.S.T."/>
            <person name="Huylmans A.-K."/>
            <person name="Kemena C."/>
            <person name="Kremer L.P.M."/>
            <person name="Lee S.L."/>
            <person name="Lopez-Ezquerra A."/>
            <person name="Mallet L."/>
            <person name="Monroy-Kuhn J.M."/>
            <person name="Moser A."/>
            <person name="Murali S.C."/>
            <person name="Muzny D.M."/>
            <person name="Otani S."/>
            <person name="Piulachs M.-D."/>
            <person name="Poelchau M."/>
            <person name="Qu J."/>
            <person name="Schaub F."/>
            <person name="Wada-Katsumata A."/>
            <person name="Worley K.C."/>
            <person name="Xie Q."/>
            <person name="Ylla G."/>
            <person name="Poulsen M."/>
            <person name="Gibbs R.A."/>
            <person name="Schal C."/>
            <person name="Richards S."/>
            <person name="Belles X."/>
            <person name="Korb J."/>
            <person name="Bornberg-Bauer E."/>
        </authorList>
    </citation>
    <scope>NUCLEOTIDE SEQUENCE [LARGE SCALE GENOMIC DNA]</scope>
    <source>
        <tissue evidence="10">Whole body</tissue>
    </source>
</reference>
<evidence type="ECO:0000256" key="2">
    <source>
        <dbReference type="ARBA" id="ARBA00009062"/>
    </source>
</evidence>